<organism evidence="1 2">
    <name type="scientific">Paramecium octaurelia</name>
    <dbReference type="NCBI Taxonomy" id="43137"/>
    <lineage>
        <taxon>Eukaryota</taxon>
        <taxon>Sar</taxon>
        <taxon>Alveolata</taxon>
        <taxon>Ciliophora</taxon>
        <taxon>Intramacronucleata</taxon>
        <taxon>Oligohymenophorea</taxon>
        <taxon>Peniculida</taxon>
        <taxon>Parameciidae</taxon>
        <taxon>Paramecium</taxon>
    </lineage>
</organism>
<comment type="caution">
    <text evidence="1">The sequence shown here is derived from an EMBL/GenBank/DDBJ whole genome shotgun (WGS) entry which is preliminary data.</text>
</comment>
<evidence type="ECO:0000313" key="2">
    <source>
        <dbReference type="Proteomes" id="UP000683925"/>
    </source>
</evidence>
<dbReference type="AlphaFoldDB" id="A0A8S1TYY5"/>
<reference evidence="1" key="1">
    <citation type="submission" date="2021-01" db="EMBL/GenBank/DDBJ databases">
        <authorList>
            <consortium name="Genoscope - CEA"/>
            <person name="William W."/>
        </authorList>
    </citation>
    <scope>NUCLEOTIDE SEQUENCE</scope>
</reference>
<keyword evidence="2" id="KW-1185">Reference proteome</keyword>
<proteinExistence type="predicted"/>
<dbReference type="Proteomes" id="UP000683925">
    <property type="component" value="Unassembled WGS sequence"/>
</dbReference>
<protein>
    <submittedName>
        <fullName evidence="1">Uncharacterized protein</fullName>
    </submittedName>
</protein>
<accession>A0A8S1TYY5</accession>
<evidence type="ECO:0000313" key="1">
    <source>
        <dbReference type="EMBL" id="CAD8156933.1"/>
    </source>
</evidence>
<sequence>MSHQESVQSQDMLRKQINLQVDNRADIKKQLDEKMWIKQELSSEKVLRMKDPFVLPRQEFQEGLQRFVEKFGCNPFLRCFLKYTIEYVRWNIDESNVAEYLLQGVTPFNEIINQSDRQNNLNKEKDNQGHEK</sequence>
<gene>
    <name evidence="1" type="ORF">POCTA_138.1.T0330042</name>
</gene>
<dbReference type="EMBL" id="CAJJDP010000033">
    <property type="protein sequence ID" value="CAD8156933.1"/>
    <property type="molecule type" value="Genomic_DNA"/>
</dbReference>
<name>A0A8S1TYY5_PAROT</name>